<comment type="caution">
    <text evidence="2">The sequence shown here is derived from an EMBL/GenBank/DDBJ whole genome shotgun (WGS) entry which is preliminary data.</text>
</comment>
<dbReference type="AlphaFoldDB" id="A0A4Y2D978"/>
<keyword evidence="3" id="KW-1185">Reference proteome</keyword>
<dbReference type="Proteomes" id="UP000499080">
    <property type="component" value="Unassembled WGS sequence"/>
</dbReference>
<evidence type="ECO:0000313" key="3">
    <source>
        <dbReference type="Proteomes" id="UP000499080"/>
    </source>
</evidence>
<feature type="non-terminal residue" evidence="2">
    <location>
        <position position="1"/>
    </location>
</feature>
<name>A0A4Y2D978_ARAVE</name>
<evidence type="ECO:0000313" key="2">
    <source>
        <dbReference type="EMBL" id="GBM13362.1"/>
    </source>
</evidence>
<proteinExistence type="predicted"/>
<sequence>WLGEVILTSRSEATRGLFRDGPRNFEPRSDDEDDPSSSFRAAPAGGRLAAAYDSARGGPYTRRIFGGSGFRSCGPLVPRSGPYHWANAALGFVVKDKPKISIVI</sequence>
<feature type="compositionally biased region" description="Basic and acidic residues" evidence="1">
    <location>
        <begin position="17"/>
        <end position="28"/>
    </location>
</feature>
<dbReference type="EMBL" id="BGPR01088950">
    <property type="protein sequence ID" value="GBM13362.1"/>
    <property type="molecule type" value="Genomic_DNA"/>
</dbReference>
<accession>A0A4Y2D978</accession>
<gene>
    <name evidence="2" type="ORF">AVEN_81768_1</name>
</gene>
<organism evidence="2 3">
    <name type="scientific">Araneus ventricosus</name>
    <name type="common">Orbweaver spider</name>
    <name type="synonym">Epeira ventricosa</name>
    <dbReference type="NCBI Taxonomy" id="182803"/>
    <lineage>
        <taxon>Eukaryota</taxon>
        <taxon>Metazoa</taxon>
        <taxon>Ecdysozoa</taxon>
        <taxon>Arthropoda</taxon>
        <taxon>Chelicerata</taxon>
        <taxon>Arachnida</taxon>
        <taxon>Araneae</taxon>
        <taxon>Araneomorphae</taxon>
        <taxon>Entelegynae</taxon>
        <taxon>Araneoidea</taxon>
        <taxon>Araneidae</taxon>
        <taxon>Araneus</taxon>
    </lineage>
</organism>
<reference evidence="2 3" key="1">
    <citation type="journal article" date="2019" name="Sci. Rep.">
        <title>Orb-weaving spider Araneus ventricosus genome elucidates the spidroin gene catalogue.</title>
        <authorList>
            <person name="Kono N."/>
            <person name="Nakamura H."/>
            <person name="Ohtoshi R."/>
            <person name="Moran D.A.P."/>
            <person name="Shinohara A."/>
            <person name="Yoshida Y."/>
            <person name="Fujiwara M."/>
            <person name="Mori M."/>
            <person name="Tomita M."/>
            <person name="Arakawa K."/>
        </authorList>
    </citation>
    <scope>NUCLEOTIDE SEQUENCE [LARGE SCALE GENOMIC DNA]</scope>
</reference>
<evidence type="ECO:0000256" key="1">
    <source>
        <dbReference type="SAM" id="MobiDB-lite"/>
    </source>
</evidence>
<feature type="region of interest" description="Disordered" evidence="1">
    <location>
        <begin position="17"/>
        <end position="44"/>
    </location>
</feature>
<protein>
    <submittedName>
        <fullName evidence="2">Uncharacterized protein</fullName>
    </submittedName>
</protein>